<sequence length="135" mass="15407">MLHVAEPQSSGTYQGTRSRPVNQSRNEAPGLSRGQPEPFRRPPRLEPAVGNILNDLEPVEFAHRHRYPFGRSHQCLQRRGTGRWSAYAPRKRTLLLGAYSQTVDNLYYVKQQAIDDTITPNIWHGGVFTLRGTQR</sequence>
<dbReference type="AlphaFoldDB" id="A0A6N6WFC6"/>
<dbReference type="Proteomes" id="UP000463700">
    <property type="component" value="Unassembled WGS sequence"/>
</dbReference>
<name>A0A6N6WFC6_9BURK</name>
<reference evidence="2 3" key="1">
    <citation type="journal article" date="2020" name="Int. J. Syst. Evol. Microbiol.">
        <title>Paraburkholderia madseniana sp. nov., a phenolic acid-degrading bacterium isolated from acidic forest soil.</title>
        <authorList>
            <person name="Wilhelm R.C."/>
            <person name="Murphy S.J.L."/>
            <person name="Feriancek N.M."/>
            <person name="Karasz D.C."/>
            <person name="DeRito C.M."/>
            <person name="Newman J.D."/>
            <person name="Buckley D.H."/>
        </authorList>
    </citation>
    <scope>NUCLEOTIDE SEQUENCE [LARGE SCALE GENOMIC DNA]</scope>
    <source>
        <strain evidence="2 3">RP11</strain>
    </source>
</reference>
<accession>A0A6N6WFC6</accession>
<comment type="caution">
    <text evidence="2">The sequence shown here is derived from an EMBL/GenBank/DDBJ whole genome shotgun (WGS) entry which is preliminary data.</text>
</comment>
<proteinExistence type="predicted"/>
<feature type="compositionally biased region" description="Polar residues" evidence="1">
    <location>
        <begin position="7"/>
        <end position="26"/>
    </location>
</feature>
<feature type="region of interest" description="Disordered" evidence="1">
    <location>
        <begin position="1"/>
        <end position="46"/>
    </location>
</feature>
<dbReference type="EMBL" id="VOSW01000028">
    <property type="protein sequence ID" value="KAE8758801.1"/>
    <property type="molecule type" value="Genomic_DNA"/>
</dbReference>
<protein>
    <submittedName>
        <fullName evidence="2">Uncharacterized protein</fullName>
    </submittedName>
</protein>
<organism evidence="2 3">
    <name type="scientific">Paraburkholderia madseniana</name>
    <dbReference type="NCBI Taxonomy" id="2599607"/>
    <lineage>
        <taxon>Bacteria</taxon>
        <taxon>Pseudomonadati</taxon>
        <taxon>Pseudomonadota</taxon>
        <taxon>Betaproteobacteria</taxon>
        <taxon>Burkholderiales</taxon>
        <taxon>Burkholderiaceae</taxon>
        <taxon>Paraburkholderia</taxon>
    </lineage>
</organism>
<evidence type="ECO:0000256" key="1">
    <source>
        <dbReference type="SAM" id="MobiDB-lite"/>
    </source>
</evidence>
<gene>
    <name evidence="2" type="ORF">FSO04_16355</name>
</gene>
<dbReference type="RefSeq" id="WP_154560673.1">
    <property type="nucleotide sequence ID" value="NZ_VOSW01000028.1"/>
</dbReference>
<evidence type="ECO:0000313" key="2">
    <source>
        <dbReference type="EMBL" id="KAE8758801.1"/>
    </source>
</evidence>
<evidence type="ECO:0000313" key="3">
    <source>
        <dbReference type="Proteomes" id="UP000463700"/>
    </source>
</evidence>